<proteinExistence type="predicted"/>
<organism evidence="1">
    <name type="scientific">Entomoneis paludosa</name>
    <dbReference type="NCBI Taxonomy" id="265537"/>
    <lineage>
        <taxon>Eukaryota</taxon>
        <taxon>Sar</taxon>
        <taxon>Stramenopiles</taxon>
        <taxon>Ochrophyta</taxon>
        <taxon>Bacillariophyta</taxon>
        <taxon>Bacillariophyceae</taxon>
        <taxon>Bacillariophycidae</taxon>
        <taxon>Entomoneidaceae</taxon>
        <taxon>Entomoneis</taxon>
    </lineage>
</organism>
<sequence length="115" mass="12591">MSVEMSCFRVFSVLTLCRSHRMIDIGAMGIDSGSRIDHLVDFGGVDLMIDIGAMSIDARSGIDQIHHGLTGRIQNVMSLVTHFQDNVFIVFLGVSGWSRGSFVTHNDTVSLGFDD</sequence>
<reference evidence="1" key="1">
    <citation type="submission" date="2021-01" db="EMBL/GenBank/DDBJ databases">
        <authorList>
            <person name="Corre E."/>
            <person name="Pelletier E."/>
            <person name="Niang G."/>
            <person name="Scheremetjew M."/>
            <person name="Finn R."/>
            <person name="Kale V."/>
            <person name="Holt S."/>
            <person name="Cochrane G."/>
            <person name="Meng A."/>
            <person name="Brown T."/>
            <person name="Cohen L."/>
        </authorList>
    </citation>
    <scope>NUCLEOTIDE SEQUENCE</scope>
    <source>
        <strain evidence="1">CCMP125</strain>
    </source>
</reference>
<dbReference type="AlphaFoldDB" id="A0A7S2Y5Z2"/>
<gene>
    <name evidence="1" type="ORF">APAL1065_LOCUS1847</name>
</gene>
<dbReference type="EMBL" id="HBHT01002755">
    <property type="protein sequence ID" value="CAD9943348.1"/>
    <property type="molecule type" value="Transcribed_RNA"/>
</dbReference>
<protein>
    <submittedName>
        <fullName evidence="1">Uncharacterized protein</fullName>
    </submittedName>
</protein>
<accession>A0A7S2Y5Z2</accession>
<evidence type="ECO:0000313" key="1">
    <source>
        <dbReference type="EMBL" id="CAD9943348.1"/>
    </source>
</evidence>
<name>A0A7S2Y5Z2_9STRA</name>